<feature type="compositionally biased region" description="Basic and acidic residues" evidence="1">
    <location>
        <begin position="87"/>
        <end position="99"/>
    </location>
</feature>
<dbReference type="SUPFAM" id="SSF48726">
    <property type="entry name" value="Immunoglobulin"/>
    <property type="match status" value="2"/>
</dbReference>
<dbReference type="EMBL" id="CAXKWB010033050">
    <property type="protein sequence ID" value="CAL4142210.1"/>
    <property type="molecule type" value="Genomic_DNA"/>
</dbReference>
<dbReference type="GO" id="GO:0032589">
    <property type="term" value="C:neuron projection membrane"/>
    <property type="evidence" value="ECO:0007669"/>
    <property type="project" value="TreeGrafter"/>
</dbReference>
<dbReference type="PANTHER" id="PTHR23279">
    <property type="entry name" value="DEFECTIVE PROBOSCIS EXTENSION RESPONSE DPR -RELATED"/>
    <property type="match status" value="1"/>
</dbReference>
<evidence type="ECO:0000256" key="1">
    <source>
        <dbReference type="SAM" id="MobiDB-lite"/>
    </source>
</evidence>
<dbReference type="FunFam" id="2.60.40.10:FF:000533">
    <property type="entry name" value="Uncharacterized protein, isoform A"/>
    <property type="match status" value="1"/>
</dbReference>
<feature type="compositionally biased region" description="Polar residues" evidence="1">
    <location>
        <begin position="117"/>
        <end position="139"/>
    </location>
</feature>
<gene>
    <name evidence="3" type="ORF">MNOR_LOCUS29056</name>
</gene>
<dbReference type="Pfam" id="PF07679">
    <property type="entry name" value="I-set"/>
    <property type="match status" value="1"/>
</dbReference>
<protein>
    <recommendedName>
        <fullName evidence="2">Ig-like domain-containing protein</fullName>
    </recommendedName>
</protein>
<evidence type="ECO:0000313" key="4">
    <source>
        <dbReference type="Proteomes" id="UP001497623"/>
    </source>
</evidence>
<feature type="compositionally biased region" description="Acidic residues" evidence="1">
    <location>
        <begin position="100"/>
        <end position="110"/>
    </location>
</feature>
<sequence length="436" mass="49667">GRSAATAGFLRYYGDEELPKKKTDNRPTVHTPLLPQRHSGSRHKAQPLWPHRQLQLEDSSIPLHKTQPQVYPETRYPFEEEDYAHPEYDQQEPPNRDFFDQQEQEEEEKEQYEAQHPSDQYGSHQEQYHQQRFWQQNNLHGRGPTKITTSTPPSQLDPLPHNNKSLADAIGGRISVGWDQQDGAMGTPTGPRFDRTLPRNVTVQAGKTAVLACRVMNVADKSVSWIRHDDLHILTVDKYRYSTDQRVSTVYNEVNQEWVLRMRGVTKQDAGMYECQVSTKPILSFIVNMEVVDAVPSTTPFPKLSDEEKQEEPELPKKKVPYASIQNGPEIFVHRGSLINLTCIVTHGTELPVFIYWYHHNKVIDYEGRGGVTVITHTSHDTVSNLLVRDAQPQDSGKYTCKPSNGREDAVSLHVLDVVKDEPRDPPTSAPPKSVS</sequence>
<dbReference type="AlphaFoldDB" id="A0AAV2RVI5"/>
<reference evidence="3 4" key="1">
    <citation type="submission" date="2024-05" db="EMBL/GenBank/DDBJ databases">
        <authorList>
            <person name="Wallberg A."/>
        </authorList>
    </citation>
    <scope>NUCLEOTIDE SEQUENCE [LARGE SCALE GENOMIC DNA]</scope>
</reference>
<evidence type="ECO:0000259" key="2">
    <source>
        <dbReference type="PROSITE" id="PS50835"/>
    </source>
</evidence>
<evidence type="ECO:0000313" key="3">
    <source>
        <dbReference type="EMBL" id="CAL4142210.1"/>
    </source>
</evidence>
<dbReference type="GO" id="GO:0050808">
    <property type="term" value="P:synapse organization"/>
    <property type="evidence" value="ECO:0007669"/>
    <property type="project" value="TreeGrafter"/>
</dbReference>
<dbReference type="FunFam" id="2.60.40.10:FF:000129">
    <property type="entry name" value="CLUMA_CG018772, isoform A"/>
    <property type="match status" value="1"/>
</dbReference>
<dbReference type="InterPro" id="IPR007110">
    <property type="entry name" value="Ig-like_dom"/>
</dbReference>
<dbReference type="Proteomes" id="UP001497623">
    <property type="component" value="Unassembled WGS sequence"/>
</dbReference>
<accession>A0AAV2RVI5</accession>
<dbReference type="Gene3D" id="2.60.40.10">
    <property type="entry name" value="Immunoglobulins"/>
    <property type="match status" value="2"/>
</dbReference>
<feature type="region of interest" description="Disordered" evidence="1">
    <location>
        <begin position="87"/>
        <end position="160"/>
    </location>
</feature>
<dbReference type="InterPro" id="IPR037448">
    <property type="entry name" value="Zig-8"/>
</dbReference>
<dbReference type="Pfam" id="PF13927">
    <property type="entry name" value="Ig_3"/>
    <property type="match status" value="1"/>
</dbReference>
<dbReference type="InterPro" id="IPR013098">
    <property type="entry name" value="Ig_I-set"/>
</dbReference>
<proteinExistence type="predicted"/>
<dbReference type="InterPro" id="IPR003598">
    <property type="entry name" value="Ig_sub2"/>
</dbReference>
<feature type="domain" description="Ig-like" evidence="2">
    <location>
        <begin position="321"/>
        <end position="412"/>
    </location>
</feature>
<feature type="region of interest" description="Disordered" evidence="1">
    <location>
        <begin position="416"/>
        <end position="436"/>
    </location>
</feature>
<dbReference type="SMART" id="SM00409">
    <property type="entry name" value="IG"/>
    <property type="match status" value="2"/>
</dbReference>
<feature type="compositionally biased region" description="Basic and acidic residues" evidence="1">
    <location>
        <begin position="416"/>
        <end position="425"/>
    </location>
</feature>
<feature type="non-terminal residue" evidence="3">
    <location>
        <position position="1"/>
    </location>
</feature>
<feature type="compositionally biased region" description="Basic and acidic residues" evidence="1">
    <location>
        <begin position="13"/>
        <end position="27"/>
    </location>
</feature>
<keyword evidence="4" id="KW-1185">Reference proteome</keyword>
<feature type="region of interest" description="Disordered" evidence="1">
    <location>
        <begin position="1"/>
        <end position="69"/>
    </location>
</feature>
<comment type="caution">
    <text evidence="3">The sequence shown here is derived from an EMBL/GenBank/DDBJ whole genome shotgun (WGS) entry which is preliminary data.</text>
</comment>
<dbReference type="InterPro" id="IPR003599">
    <property type="entry name" value="Ig_sub"/>
</dbReference>
<dbReference type="PROSITE" id="PS50835">
    <property type="entry name" value="IG_LIKE"/>
    <property type="match status" value="2"/>
</dbReference>
<dbReference type="InterPro" id="IPR036179">
    <property type="entry name" value="Ig-like_dom_sf"/>
</dbReference>
<dbReference type="SMART" id="SM00408">
    <property type="entry name" value="IGc2"/>
    <property type="match status" value="2"/>
</dbReference>
<dbReference type="CDD" id="cd00096">
    <property type="entry name" value="Ig"/>
    <property type="match status" value="1"/>
</dbReference>
<feature type="non-terminal residue" evidence="3">
    <location>
        <position position="436"/>
    </location>
</feature>
<name>A0AAV2RVI5_MEGNR</name>
<feature type="domain" description="Ig-like" evidence="2">
    <location>
        <begin position="191"/>
        <end position="278"/>
    </location>
</feature>
<organism evidence="3 4">
    <name type="scientific">Meganyctiphanes norvegica</name>
    <name type="common">Northern krill</name>
    <name type="synonym">Thysanopoda norvegica</name>
    <dbReference type="NCBI Taxonomy" id="48144"/>
    <lineage>
        <taxon>Eukaryota</taxon>
        <taxon>Metazoa</taxon>
        <taxon>Ecdysozoa</taxon>
        <taxon>Arthropoda</taxon>
        <taxon>Crustacea</taxon>
        <taxon>Multicrustacea</taxon>
        <taxon>Malacostraca</taxon>
        <taxon>Eumalacostraca</taxon>
        <taxon>Eucarida</taxon>
        <taxon>Euphausiacea</taxon>
        <taxon>Euphausiidae</taxon>
        <taxon>Meganyctiphanes</taxon>
    </lineage>
</organism>
<dbReference type="PANTHER" id="PTHR23279:SF46">
    <property type="entry name" value="DEFECTIVE PROBOSCIS EXTENSION RESPONSE 10, ISOFORM A-RELATED"/>
    <property type="match status" value="1"/>
</dbReference>
<dbReference type="InterPro" id="IPR013783">
    <property type="entry name" value="Ig-like_fold"/>
</dbReference>